<dbReference type="EMBL" id="JASZZN010000018">
    <property type="protein sequence ID" value="MDM4018047.1"/>
    <property type="molecule type" value="Genomic_DNA"/>
</dbReference>
<keyword evidence="2" id="KW-1185">Reference proteome</keyword>
<comment type="caution">
    <text evidence="1">The sequence shown here is derived from an EMBL/GenBank/DDBJ whole genome shotgun (WGS) entry which is preliminary data.</text>
</comment>
<gene>
    <name evidence="1" type="ORF">QTN89_21545</name>
</gene>
<organism evidence="1 2">
    <name type="scientific">Roseiconus lacunae</name>
    <dbReference type="NCBI Taxonomy" id="2605694"/>
    <lineage>
        <taxon>Bacteria</taxon>
        <taxon>Pseudomonadati</taxon>
        <taxon>Planctomycetota</taxon>
        <taxon>Planctomycetia</taxon>
        <taxon>Pirellulales</taxon>
        <taxon>Pirellulaceae</taxon>
        <taxon>Roseiconus</taxon>
    </lineage>
</organism>
<dbReference type="Proteomes" id="UP001239462">
    <property type="component" value="Unassembled WGS sequence"/>
</dbReference>
<protein>
    <submittedName>
        <fullName evidence="1">Uncharacterized protein</fullName>
    </submittedName>
</protein>
<accession>A0ABT7PNI7</accession>
<dbReference type="RefSeq" id="WP_149499461.1">
    <property type="nucleotide sequence ID" value="NZ_CP141221.1"/>
</dbReference>
<proteinExistence type="predicted"/>
<sequence length="60" mass="6463">MLGATFICFALASIAGLLGFSAFSLLATVFANVLLAVVLMQFASERLVERFGPQTKHTDR</sequence>
<evidence type="ECO:0000313" key="2">
    <source>
        <dbReference type="Proteomes" id="UP001239462"/>
    </source>
</evidence>
<reference evidence="1 2" key="1">
    <citation type="submission" date="2023-06" db="EMBL/GenBank/DDBJ databases">
        <title>Roseiconus lacunae JC819 isolated from Gulf of Mannar region, Tamil Nadu.</title>
        <authorList>
            <person name="Pk S."/>
            <person name="Ch S."/>
            <person name="Ch V.R."/>
        </authorList>
    </citation>
    <scope>NUCLEOTIDE SEQUENCE [LARGE SCALE GENOMIC DNA]</scope>
    <source>
        <strain evidence="1 2">JC819</strain>
    </source>
</reference>
<evidence type="ECO:0000313" key="1">
    <source>
        <dbReference type="EMBL" id="MDM4018047.1"/>
    </source>
</evidence>
<name>A0ABT7PNI7_9BACT</name>